<dbReference type="Gene3D" id="3.40.50.1110">
    <property type="entry name" value="SGNH hydrolase"/>
    <property type="match status" value="1"/>
</dbReference>
<feature type="region of interest" description="Disordered" evidence="2">
    <location>
        <begin position="890"/>
        <end position="918"/>
    </location>
</feature>
<sequence length="1363" mass="149269">MRVLRSGHAAVSTILGILLYTHASASHHSDGILPYGNGNAPDVIRLDVRGQGSREAPRVTDLDPNELDNLTATVDQSSGLDRRAAKDFYLRVMPLGASITQGYKSSDGNGYRKWLRAQLRFSGWKVNMVGSERDGTMADSDNEGHPGWTIESVHGAWTESKWMKPNLVLINAGLNDCNSGGDPSKAGERTKSLVDDIFNSVPGVTVILSTLLLNKDSSRNACSDNISKQIRSVAAGYKGARIALADVRSVMSMDDIGPDKDHPTDDGYKMFAGVWWDAISKIEDQIQAPAKVDKIDDAASGQSNQCKKVAGNAGLPGQSQMGSGHDDGNYAHKSTSKGVIESAKIDKGSDPKSITDAIPWHIFFANIVKGDPNAERSASLDDWIRVYHNTKDKNAYWFRQNLGGGKFDKSVQFNVDMDCDLGPRYSFADFNNDGLDDFFCIKENAVWVSLNRGGNPPKFESIGQVIGDFGGLKATDVRIADIDGDGRADFCLLKSAGEIACSRNGGWGDKPQWQGFSTANGIRGTVFNIGQPDKAGIIISKSSDLNGDFRSDVMYIGDHGQVSTWINNRGTGSGIVPNWRSAGQTHAGQAVTGIQDSIKFGRIYGSNRLDYIFLKEEKEYYDVVVWQNQGAGGTKLKADGNYYCDMRGSGSDDYVWIYQDGHAAEINANIHSPPAWGHNTKIELTVPGPRNGIHLADWTGDGRCDVIVQNKATGHLTVYKNQYDKGADRISFDSGTAVGATDCNQGWGVGIFDLGMRFHDIDGDGRADALCIEKNGRITGWLNKANGLENVGQIKFSEGWDRANIRFADVEASGRADLLHVDKYTGAVDVFTNNGHKAQGGSSFSWTNRGMLYNPIDRGENMHFTNQGGQGRADLVKVDPQTNKAWTYWNRCSSTGGDDSPPTTDPRLPKTGGGSVGDDIPIIDLPGKGEDHSGEVCSYKFQTDDIDVVHKTWKDSGAADWWKKWIHDNGAKDWSDKFFQQVIADGEQGGSTFDCTALSSSNCPGPAAKSCKTYTPPQAFYMHLQIGNLFDGFNAFWMETVEDAIGQLSSGIKAIVSEYGTPPQEENSDFLNMLIGILTSLAGFGAAKPLLTGTMTSFAGIFTAMGAGTSWEETVSPETLNDKLEIAYGNMFNNVMNSTKGFVGHIFGGVPPKGWSDDKMTEYVYDFFKDADWLSKDITKPAMKTYIEQVHSKWNEFAVVKAMKSRNKANYNLMVSDEDTKCSKVTNRRTYSFNPWLTFTLHHGGVGSISTQVDMSEQVCNDHMEGCIWHDKRCICFGWEPNGVGSISGVFNFKGDDLKTLKSYIFDFEAALKNNYDCECTIKDATVPDHDDLDIDNPIQYTKCWFNLPPAKGHDYLCGWTED</sequence>
<dbReference type="GO" id="GO:0004622">
    <property type="term" value="F:phosphatidylcholine lysophospholipase activity"/>
    <property type="evidence" value="ECO:0007669"/>
    <property type="project" value="TreeGrafter"/>
</dbReference>
<dbReference type="OrthoDB" id="3915838at2759"/>
<dbReference type="RefSeq" id="XP_046041759.1">
    <property type="nucleotide sequence ID" value="XM_046200971.1"/>
</dbReference>
<keyword evidence="1 3" id="KW-0732">Signal</keyword>
<proteinExistence type="predicted"/>
<dbReference type="SUPFAM" id="SSF52266">
    <property type="entry name" value="SGNH hydrolase"/>
    <property type="match status" value="1"/>
</dbReference>
<organism evidence="5 6">
    <name type="scientific">Fusarium redolens</name>
    <dbReference type="NCBI Taxonomy" id="48865"/>
    <lineage>
        <taxon>Eukaryota</taxon>
        <taxon>Fungi</taxon>
        <taxon>Dikarya</taxon>
        <taxon>Ascomycota</taxon>
        <taxon>Pezizomycotina</taxon>
        <taxon>Sordariomycetes</taxon>
        <taxon>Hypocreomycetidae</taxon>
        <taxon>Hypocreales</taxon>
        <taxon>Nectriaceae</taxon>
        <taxon>Fusarium</taxon>
        <taxon>Fusarium redolens species complex</taxon>
    </lineage>
</organism>
<feature type="signal peptide" evidence="3">
    <location>
        <begin position="1"/>
        <end position="25"/>
    </location>
</feature>
<dbReference type="EMBL" id="JAGMUX010000030">
    <property type="protein sequence ID" value="KAH7213311.1"/>
    <property type="molecule type" value="Genomic_DNA"/>
</dbReference>
<dbReference type="Pfam" id="PF13472">
    <property type="entry name" value="Lipase_GDSL_2"/>
    <property type="match status" value="1"/>
</dbReference>
<feature type="chain" id="PRO_5040452546" description="SGNH hydrolase-type esterase domain-containing protein" evidence="3">
    <location>
        <begin position="26"/>
        <end position="1363"/>
    </location>
</feature>
<evidence type="ECO:0000256" key="3">
    <source>
        <dbReference type="SAM" id="SignalP"/>
    </source>
</evidence>
<dbReference type="CDD" id="cd01833">
    <property type="entry name" value="XynB_like"/>
    <property type="match status" value="1"/>
</dbReference>
<evidence type="ECO:0000256" key="1">
    <source>
        <dbReference type="ARBA" id="ARBA00022729"/>
    </source>
</evidence>
<comment type="caution">
    <text evidence="5">The sequence shown here is derived from an EMBL/GenBank/DDBJ whole genome shotgun (WGS) entry which is preliminary data.</text>
</comment>
<dbReference type="SUPFAM" id="SSF69318">
    <property type="entry name" value="Integrin alpha N-terminal domain"/>
    <property type="match status" value="1"/>
</dbReference>
<dbReference type="GeneID" id="70230925"/>
<evidence type="ECO:0000313" key="5">
    <source>
        <dbReference type="EMBL" id="KAH7213311.1"/>
    </source>
</evidence>
<gene>
    <name evidence="5" type="ORF">BKA55DRAFT_719594</name>
</gene>
<dbReference type="InterPro" id="IPR028994">
    <property type="entry name" value="Integrin_alpha_N"/>
</dbReference>
<dbReference type="PANTHER" id="PTHR30383:SF31">
    <property type="entry name" value="SGNH HYDROLASE-TYPE ESTERASE DOMAIN-CONTAINING PROTEIN-RELATED"/>
    <property type="match status" value="1"/>
</dbReference>
<name>A0A9P9JQL5_FUSRE</name>
<evidence type="ECO:0000259" key="4">
    <source>
        <dbReference type="Pfam" id="PF13472"/>
    </source>
</evidence>
<protein>
    <recommendedName>
        <fullName evidence="4">SGNH hydrolase-type esterase domain-containing protein</fullName>
    </recommendedName>
</protein>
<evidence type="ECO:0000313" key="6">
    <source>
        <dbReference type="Proteomes" id="UP000720189"/>
    </source>
</evidence>
<feature type="domain" description="SGNH hydrolase-type esterase" evidence="4">
    <location>
        <begin position="95"/>
        <end position="269"/>
    </location>
</feature>
<dbReference type="InterPro" id="IPR051532">
    <property type="entry name" value="Ester_Hydrolysis_Enzymes"/>
</dbReference>
<reference evidence="5" key="1">
    <citation type="journal article" date="2021" name="Nat. Commun.">
        <title>Genetic determinants of endophytism in the Arabidopsis root mycobiome.</title>
        <authorList>
            <person name="Mesny F."/>
            <person name="Miyauchi S."/>
            <person name="Thiergart T."/>
            <person name="Pickel B."/>
            <person name="Atanasova L."/>
            <person name="Karlsson M."/>
            <person name="Huettel B."/>
            <person name="Barry K.W."/>
            <person name="Haridas S."/>
            <person name="Chen C."/>
            <person name="Bauer D."/>
            <person name="Andreopoulos W."/>
            <person name="Pangilinan J."/>
            <person name="LaButti K."/>
            <person name="Riley R."/>
            <person name="Lipzen A."/>
            <person name="Clum A."/>
            <person name="Drula E."/>
            <person name="Henrissat B."/>
            <person name="Kohler A."/>
            <person name="Grigoriev I.V."/>
            <person name="Martin F.M."/>
            <person name="Hacquard S."/>
        </authorList>
    </citation>
    <scope>NUCLEOTIDE SEQUENCE</scope>
    <source>
        <strain evidence="5">MPI-CAGE-AT-0023</strain>
    </source>
</reference>
<dbReference type="Proteomes" id="UP000720189">
    <property type="component" value="Unassembled WGS sequence"/>
</dbReference>
<feature type="region of interest" description="Disordered" evidence="2">
    <location>
        <begin position="306"/>
        <end position="333"/>
    </location>
</feature>
<keyword evidence="6" id="KW-1185">Reference proteome</keyword>
<evidence type="ECO:0000256" key="2">
    <source>
        <dbReference type="SAM" id="MobiDB-lite"/>
    </source>
</evidence>
<dbReference type="InterPro" id="IPR013830">
    <property type="entry name" value="SGNH_hydro"/>
</dbReference>
<dbReference type="InterPro" id="IPR013517">
    <property type="entry name" value="FG-GAP"/>
</dbReference>
<accession>A0A9P9JQL5</accession>
<dbReference type="PANTHER" id="PTHR30383">
    <property type="entry name" value="THIOESTERASE 1/PROTEASE 1/LYSOPHOSPHOLIPASE L1"/>
    <property type="match status" value="1"/>
</dbReference>
<dbReference type="InterPro" id="IPR036514">
    <property type="entry name" value="SGNH_hydro_sf"/>
</dbReference>
<dbReference type="Pfam" id="PF13517">
    <property type="entry name" value="FG-GAP_3"/>
    <property type="match status" value="2"/>
</dbReference>